<name>A0ABQ8JQH1_DERPT</name>
<proteinExistence type="predicted"/>
<protein>
    <submittedName>
        <fullName evidence="1">Uncharacterized protein</fullName>
    </submittedName>
</protein>
<reference evidence="1 2" key="2">
    <citation type="journal article" date="2022" name="Mol. Biol. Evol.">
        <title>Comparative Genomics Reveals Insights into the Divergent Evolution of Astigmatic Mites and Household Pest Adaptations.</title>
        <authorList>
            <person name="Xiong Q."/>
            <person name="Wan A.T."/>
            <person name="Liu X."/>
            <person name="Fung C.S."/>
            <person name="Xiao X."/>
            <person name="Malainual N."/>
            <person name="Hou J."/>
            <person name="Wang L."/>
            <person name="Wang M."/>
            <person name="Yang K.Y."/>
            <person name="Cui Y."/>
            <person name="Leung E.L."/>
            <person name="Nong W."/>
            <person name="Shin S.K."/>
            <person name="Au S.W."/>
            <person name="Jeong K.Y."/>
            <person name="Chew F.T."/>
            <person name="Hui J.H."/>
            <person name="Leung T.F."/>
            <person name="Tungtrongchitr A."/>
            <person name="Zhong N."/>
            <person name="Liu Z."/>
            <person name="Tsui S.K."/>
        </authorList>
    </citation>
    <scope>NUCLEOTIDE SEQUENCE [LARGE SCALE GENOMIC DNA]</scope>
    <source>
        <strain evidence="1">Derp</strain>
    </source>
</reference>
<evidence type="ECO:0000313" key="2">
    <source>
        <dbReference type="Proteomes" id="UP000887458"/>
    </source>
</evidence>
<accession>A0ABQ8JQH1</accession>
<dbReference type="EMBL" id="NJHN03000024">
    <property type="protein sequence ID" value="KAH9424864.1"/>
    <property type="molecule type" value="Genomic_DNA"/>
</dbReference>
<evidence type="ECO:0000313" key="1">
    <source>
        <dbReference type="EMBL" id="KAH9424864.1"/>
    </source>
</evidence>
<sequence>MKKIPEFVLTTRANFNVVCEHDRPRIIQNHSLNAYGYFCHNNTRSCGRPSINNNKSETAKLNR</sequence>
<dbReference type="Proteomes" id="UP000887458">
    <property type="component" value="Unassembled WGS sequence"/>
</dbReference>
<keyword evidence="2" id="KW-1185">Reference proteome</keyword>
<organism evidence="1 2">
    <name type="scientific">Dermatophagoides pteronyssinus</name>
    <name type="common">European house dust mite</name>
    <dbReference type="NCBI Taxonomy" id="6956"/>
    <lineage>
        <taxon>Eukaryota</taxon>
        <taxon>Metazoa</taxon>
        <taxon>Ecdysozoa</taxon>
        <taxon>Arthropoda</taxon>
        <taxon>Chelicerata</taxon>
        <taxon>Arachnida</taxon>
        <taxon>Acari</taxon>
        <taxon>Acariformes</taxon>
        <taxon>Sarcoptiformes</taxon>
        <taxon>Astigmata</taxon>
        <taxon>Psoroptidia</taxon>
        <taxon>Analgoidea</taxon>
        <taxon>Pyroglyphidae</taxon>
        <taxon>Dermatophagoidinae</taxon>
        <taxon>Dermatophagoides</taxon>
    </lineage>
</organism>
<reference evidence="1 2" key="1">
    <citation type="journal article" date="2018" name="J. Allergy Clin. Immunol.">
        <title>High-quality assembly of Dermatophagoides pteronyssinus genome and transcriptome reveals a wide range of novel allergens.</title>
        <authorList>
            <person name="Liu X.Y."/>
            <person name="Yang K.Y."/>
            <person name="Wang M.Q."/>
            <person name="Kwok J.S."/>
            <person name="Zeng X."/>
            <person name="Yang Z."/>
            <person name="Xiao X.J."/>
            <person name="Lau C.P."/>
            <person name="Li Y."/>
            <person name="Huang Z.M."/>
            <person name="Ba J.G."/>
            <person name="Yim A.K."/>
            <person name="Ouyang C.Y."/>
            <person name="Ngai S.M."/>
            <person name="Chan T.F."/>
            <person name="Leung E.L."/>
            <person name="Liu L."/>
            <person name="Liu Z.G."/>
            <person name="Tsui S.K."/>
        </authorList>
    </citation>
    <scope>NUCLEOTIDE SEQUENCE [LARGE SCALE GENOMIC DNA]</scope>
    <source>
        <strain evidence="1">Derp</strain>
    </source>
</reference>
<gene>
    <name evidence="1" type="ORF">DERP_009086</name>
</gene>
<comment type="caution">
    <text evidence="1">The sequence shown here is derived from an EMBL/GenBank/DDBJ whole genome shotgun (WGS) entry which is preliminary data.</text>
</comment>